<comment type="caution">
    <text evidence="1">The sequence shown here is derived from an EMBL/GenBank/DDBJ whole genome shotgun (WGS) entry which is preliminary data.</text>
</comment>
<evidence type="ECO:0000313" key="1">
    <source>
        <dbReference type="EMBL" id="CAK9037573.1"/>
    </source>
</evidence>
<dbReference type="EMBL" id="CAXAMM010015892">
    <property type="protein sequence ID" value="CAK9037573.1"/>
    <property type="molecule type" value="Genomic_DNA"/>
</dbReference>
<organism evidence="1 2">
    <name type="scientific">Durusdinium trenchii</name>
    <dbReference type="NCBI Taxonomy" id="1381693"/>
    <lineage>
        <taxon>Eukaryota</taxon>
        <taxon>Sar</taxon>
        <taxon>Alveolata</taxon>
        <taxon>Dinophyceae</taxon>
        <taxon>Suessiales</taxon>
        <taxon>Symbiodiniaceae</taxon>
        <taxon>Durusdinium</taxon>
    </lineage>
</organism>
<proteinExistence type="predicted"/>
<gene>
    <name evidence="1" type="ORF">SCF082_LOCUS22245</name>
</gene>
<protein>
    <submittedName>
        <fullName evidence="1">Uncharacterized protein</fullName>
    </submittedName>
</protein>
<reference evidence="1 2" key="1">
    <citation type="submission" date="2024-02" db="EMBL/GenBank/DDBJ databases">
        <authorList>
            <person name="Chen Y."/>
            <person name="Shah S."/>
            <person name="Dougan E. K."/>
            <person name="Thang M."/>
            <person name="Chan C."/>
        </authorList>
    </citation>
    <scope>NUCLEOTIDE SEQUENCE [LARGE SCALE GENOMIC DNA]</scope>
</reference>
<evidence type="ECO:0000313" key="2">
    <source>
        <dbReference type="Proteomes" id="UP001642464"/>
    </source>
</evidence>
<sequence>MKTYLVPNLALAEHRSASFPTLPFHGPIRNDCTHQQRVEKAQKQGFVVKGPKMDERPLRFQEIPKLSTFGERKTDGSCCERKHIASREL</sequence>
<accession>A0ABP0LEH0</accession>
<name>A0ABP0LEH0_9DINO</name>
<dbReference type="Proteomes" id="UP001642464">
    <property type="component" value="Unassembled WGS sequence"/>
</dbReference>
<keyword evidence="2" id="KW-1185">Reference proteome</keyword>